<dbReference type="Proteomes" id="UP000887575">
    <property type="component" value="Unassembled WGS sequence"/>
</dbReference>
<accession>A0AAF3FBU8</accession>
<dbReference type="GO" id="GO:0006364">
    <property type="term" value="P:rRNA processing"/>
    <property type="evidence" value="ECO:0007669"/>
    <property type="project" value="UniProtKB-KW"/>
</dbReference>
<comment type="similarity">
    <text evidence="4">Belongs to the histone-like Alba family.</text>
</comment>
<keyword evidence="4" id="KW-0698">rRNA processing</keyword>
<comment type="subcellular location">
    <subcellularLocation>
        <location evidence="1 4">Nucleus</location>
        <location evidence="1 4">Nucleolus</location>
    </subcellularLocation>
</comment>
<dbReference type="Pfam" id="PF12328">
    <property type="entry name" value="Rpp20"/>
    <property type="match status" value="1"/>
</dbReference>
<dbReference type="AlphaFoldDB" id="A0AAF3FBU8"/>
<evidence type="ECO:0000256" key="1">
    <source>
        <dbReference type="ARBA" id="ARBA00004604"/>
    </source>
</evidence>
<organism evidence="5 6">
    <name type="scientific">Mesorhabditis belari</name>
    <dbReference type="NCBI Taxonomy" id="2138241"/>
    <lineage>
        <taxon>Eukaryota</taxon>
        <taxon>Metazoa</taxon>
        <taxon>Ecdysozoa</taxon>
        <taxon>Nematoda</taxon>
        <taxon>Chromadorea</taxon>
        <taxon>Rhabditida</taxon>
        <taxon>Rhabditina</taxon>
        <taxon>Rhabditomorpha</taxon>
        <taxon>Rhabditoidea</taxon>
        <taxon>Rhabditidae</taxon>
        <taxon>Mesorhabditinae</taxon>
        <taxon>Mesorhabditis</taxon>
    </lineage>
</organism>
<comment type="function">
    <text evidence="4">Component of ribonuclease P, a ribonucleoprotein complex that generates mature tRNA molecules by cleaving their 5'-ends. Also a component of the MRP ribonuclease complex, which cleaves pre-rRNA sequences.</text>
</comment>
<dbReference type="GO" id="GO:0004526">
    <property type="term" value="F:ribonuclease P activity"/>
    <property type="evidence" value="ECO:0007669"/>
    <property type="project" value="UniProtKB-UniRule"/>
</dbReference>
<keyword evidence="3 4" id="KW-0539">Nucleus</keyword>
<dbReference type="PANTHER" id="PTHR15314">
    <property type="entry name" value="RIBONUCLEASE P PROTEIN SUBUNIT P20"/>
    <property type="match status" value="1"/>
</dbReference>
<dbReference type="InterPro" id="IPR036882">
    <property type="entry name" value="Alba-like_dom_sf"/>
</dbReference>
<evidence type="ECO:0000313" key="6">
    <source>
        <dbReference type="WBParaSite" id="MBELARI_LOCUS4362"/>
    </source>
</evidence>
<dbReference type="GO" id="GO:0001682">
    <property type="term" value="P:tRNA 5'-leader removal"/>
    <property type="evidence" value="ECO:0007669"/>
    <property type="project" value="InterPro"/>
</dbReference>
<reference evidence="6" key="1">
    <citation type="submission" date="2024-02" db="UniProtKB">
        <authorList>
            <consortium name="WormBaseParasite"/>
        </authorList>
    </citation>
    <scope>IDENTIFICATION</scope>
</reference>
<keyword evidence="2 4" id="KW-0819">tRNA processing</keyword>
<keyword evidence="5" id="KW-1185">Reference proteome</keyword>
<evidence type="ECO:0000256" key="4">
    <source>
        <dbReference type="PIRNR" id="PIRNR036572"/>
    </source>
</evidence>
<dbReference type="GO" id="GO:0005655">
    <property type="term" value="C:nucleolar ribonuclease P complex"/>
    <property type="evidence" value="ECO:0007669"/>
    <property type="project" value="InterPro"/>
</dbReference>
<protein>
    <recommendedName>
        <fullName evidence="4">Ribonuclease P protein subunit p20</fullName>
        <shortName evidence="4">RNaseP protein p20</shortName>
    </recommendedName>
</protein>
<evidence type="ECO:0000313" key="5">
    <source>
        <dbReference type="Proteomes" id="UP000887575"/>
    </source>
</evidence>
<dbReference type="GO" id="GO:0000172">
    <property type="term" value="C:ribonuclease MRP complex"/>
    <property type="evidence" value="ECO:0007669"/>
    <property type="project" value="InterPro"/>
</dbReference>
<name>A0AAF3FBU8_9BILA</name>
<sequence>MTGRFDPAKQSVKKRPPTKVSARNQFYVKKKTCLAQQTKRIEELLQKEFDEVYVHGLGASLNKALTLVLELQRRSNGTLMADIQTSTVNVTDDIYSLSDEAEAGERSRPLSAVHVKLYIGVR</sequence>
<dbReference type="Gene3D" id="3.30.110.20">
    <property type="entry name" value="Alba-like domain"/>
    <property type="match status" value="1"/>
</dbReference>
<evidence type="ECO:0000256" key="3">
    <source>
        <dbReference type="ARBA" id="ARBA00023242"/>
    </source>
</evidence>
<dbReference type="PANTHER" id="PTHR15314:SF1">
    <property type="entry name" value="RIBONUCLEASE P PROTEIN SUBUNIT P20"/>
    <property type="match status" value="1"/>
</dbReference>
<dbReference type="WBParaSite" id="MBELARI_LOCUS4362">
    <property type="protein sequence ID" value="MBELARI_LOCUS4362"/>
    <property type="gene ID" value="MBELARI_LOCUS4362"/>
</dbReference>
<proteinExistence type="inferred from homology"/>
<dbReference type="GO" id="GO:0003676">
    <property type="term" value="F:nucleic acid binding"/>
    <property type="evidence" value="ECO:0007669"/>
    <property type="project" value="InterPro"/>
</dbReference>
<dbReference type="SUPFAM" id="SSF82704">
    <property type="entry name" value="AlbA-like"/>
    <property type="match status" value="1"/>
</dbReference>
<evidence type="ECO:0000256" key="2">
    <source>
        <dbReference type="ARBA" id="ARBA00022694"/>
    </source>
</evidence>
<dbReference type="InterPro" id="IPR014612">
    <property type="entry name" value="Pop7/Rpp20"/>
</dbReference>
<dbReference type="PIRSF" id="PIRSF036572">
    <property type="entry name" value="RPP20"/>
    <property type="match status" value="1"/>
</dbReference>